<evidence type="ECO:0000313" key="1">
    <source>
        <dbReference type="EMBL" id="KIO52753.1"/>
    </source>
</evidence>
<gene>
    <name evidence="1" type="ORF">IW18_09380</name>
</gene>
<reference evidence="1 2" key="1">
    <citation type="submission" date="2015-01" db="EMBL/GenBank/DDBJ databases">
        <title>Genome of Flavobacterium hibernum DSM 12611.</title>
        <authorList>
            <person name="Stropko S.J."/>
            <person name="Pipes S.E."/>
            <person name="Newman J.D."/>
        </authorList>
    </citation>
    <scope>NUCLEOTIDE SEQUENCE [LARGE SCALE GENOMIC DNA]</scope>
    <source>
        <strain evidence="1 2">DSM 12611</strain>
    </source>
</reference>
<evidence type="ECO:0000313" key="2">
    <source>
        <dbReference type="Proteomes" id="UP000032061"/>
    </source>
</evidence>
<sequence>MLQWRISIKDETEKMYTLEMAFLVSILPVINKRSASARHFFARTMLPEIIDFLVISAKRSACL</sequence>
<dbReference type="EMBL" id="JPRK01000008">
    <property type="protein sequence ID" value="KIO52753.1"/>
    <property type="molecule type" value="Genomic_DNA"/>
</dbReference>
<dbReference type="Proteomes" id="UP000032061">
    <property type="component" value="Unassembled WGS sequence"/>
</dbReference>
<comment type="caution">
    <text evidence="1">The sequence shown here is derived from an EMBL/GenBank/DDBJ whole genome shotgun (WGS) entry which is preliminary data.</text>
</comment>
<accession>A0A0D0EV33</accession>
<proteinExistence type="predicted"/>
<name>A0A0D0EV33_9FLAO</name>
<organism evidence="1 2">
    <name type="scientific">Flavobacterium hibernum</name>
    <dbReference type="NCBI Taxonomy" id="37752"/>
    <lineage>
        <taxon>Bacteria</taxon>
        <taxon>Pseudomonadati</taxon>
        <taxon>Bacteroidota</taxon>
        <taxon>Flavobacteriia</taxon>
        <taxon>Flavobacteriales</taxon>
        <taxon>Flavobacteriaceae</taxon>
        <taxon>Flavobacterium</taxon>
    </lineage>
</organism>
<protein>
    <submittedName>
        <fullName evidence="1">Uncharacterized protein</fullName>
    </submittedName>
</protein>
<dbReference type="AlphaFoldDB" id="A0A0D0EV33"/>